<feature type="signal peptide" evidence="1">
    <location>
        <begin position="1"/>
        <end position="27"/>
    </location>
</feature>
<dbReference type="Proteomes" id="UP000316855">
    <property type="component" value="Chromosome"/>
</dbReference>
<dbReference type="KEGG" id="gax:Pan161_24470"/>
<dbReference type="RefSeq" id="WP_145227007.1">
    <property type="nucleotide sequence ID" value="NZ_CP036343.1"/>
</dbReference>
<dbReference type="AlphaFoldDB" id="A0A517VCS3"/>
<proteinExistence type="predicted"/>
<sequence length="232" mass="26465" precursor="true">MATAVKMQSYLLIVFAVSLMNGVTAEAGWPWSSATCSEDNSKEAKWAERASRPVGSRQKYKFGELWPPYPRPTGPKQHFWNRYHHAHYWPYPYTCQDRAYVADIMDRQIHNGWTDQNTLYAYHFDKDGNKLTQAGLLHLRWIMEHAPEERRMIFVQTANSSISSQERLANVQYAASEMSDGQNIPSAMLRVSQTYGRPAREEDMKYRAYVGSILAPRIQYTTGGGSAANGSN</sequence>
<gene>
    <name evidence="2" type="ORF">Pan161_24470</name>
</gene>
<dbReference type="OrthoDB" id="213409at2"/>
<evidence type="ECO:0000313" key="3">
    <source>
        <dbReference type="Proteomes" id="UP000316855"/>
    </source>
</evidence>
<organism evidence="2 3">
    <name type="scientific">Gimesia algae</name>
    <dbReference type="NCBI Taxonomy" id="2527971"/>
    <lineage>
        <taxon>Bacteria</taxon>
        <taxon>Pseudomonadati</taxon>
        <taxon>Planctomycetota</taxon>
        <taxon>Planctomycetia</taxon>
        <taxon>Planctomycetales</taxon>
        <taxon>Planctomycetaceae</taxon>
        <taxon>Gimesia</taxon>
    </lineage>
</organism>
<keyword evidence="3" id="KW-1185">Reference proteome</keyword>
<evidence type="ECO:0000256" key="1">
    <source>
        <dbReference type="SAM" id="SignalP"/>
    </source>
</evidence>
<feature type="chain" id="PRO_5021935791" evidence="1">
    <location>
        <begin position="28"/>
        <end position="232"/>
    </location>
</feature>
<keyword evidence="1" id="KW-0732">Signal</keyword>
<accession>A0A517VCS3</accession>
<reference evidence="2 3" key="1">
    <citation type="submission" date="2019-02" db="EMBL/GenBank/DDBJ databases">
        <title>Deep-cultivation of Planctomycetes and their phenomic and genomic characterization uncovers novel biology.</title>
        <authorList>
            <person name="Wiegand S."/>
            <person name="Jogler M."/>
            <person name="Boedeker C."/>
            <person name="Pinto D."/>
            <person name="Vollmers J."/>
            <person name="Rivas-Marin E."/>
            <person name="Kohn T."/>
            <person name="Peeters S.H."/>
            <person name="Heuer A."/>
            <person name="Rast P."/>
            <person name="Oberbeckmann S."/>
            <person name="Bunk B."/>
            <person name="Jeske O."/>
            <person name="Meyerdierks A."/>
            <person name="Storesund J.E."/>
            <person name="Kallscheuer N."/>
            <person name="Luecker S."/>
            <person name="Lage O.M."/>
            <person name="Pohl T."/>
            <person name="Merkel B.J."/>
            <person name="Hornburger P."/>
            <person name="Mueller R.-W."/>
            <person name="Bruemmer F."/>
            <person name="Labrenz M."/>
            <person name="Spormann A.M."/>
            <person name="Op den Camp H."/>
            <person name="Overmann J."/>
            <person name="Amann R."/>
            <person name="Jetten M.S.M."/>
            <person name="Mascher T."/>
            <person name="Medema M.H."/>
            <person name="Devos D.P."/>
            <person name="Kaster A.-K."/>
            <person name="Ovreas L."/>
            <person name="Rohde M."/>
            <person name="Galperin M.Y."/>
            <person name="Jogler C."/>
        </authorList>
    </citation>
    <scope>NUCLEOTIDE SEQUENCE [LARGE SCALE GENOMIC DNA]</scope>
    <source>
        <strain evidence="2 3">Pan161</strain>
    </source>
</reference>
<dbReference type="EMBL" id="CP036343">
    <property type="protein sequence ID" value="QDT90793.1"/>
    <property type="molecule type" value="Genomic_DNA"/>
</dbReference>
<evidence type="ECO:0000313" key="2">
    <source>
        <dbReference type="EMBL" id="QDT90793.1"/>
    </source>
</evidence>
<protein>
    <submittedName>
        <fullName evidence="2">Uncharacterized protein</fullName>
    </submittedName>
</protein>
<name>A0A517VCS3_9PLAN</name>